<dbReference type="Proteomes" id="UP000756132">
    <property type="component" value="Chromosome 11"/>
</dbReference>
<evidence type="ECO:0000256" key="3">
    <source>
        <dbReference type="ARBA" id="ARBA00006793"/>
    </source>
</evidence>
<dbReference type="InterPro" id="IPR027417">
    <property type="entry name" value="P-loop_NTPase"/>
</dbReference>
<evidence type="ECO:0000256" key="6">
    <source>
        <dbReference type="ARBA" id="ARBA00022763"/>
    </source>
</evidence>
<keyword evidence="6" id="KW-0227">DNA damage</keyword>
<keyword evidence="11" id="KW-0539">Nucleus</keyword>
<keyword evidence="5" id="KW-0547">Nucleotide-binding</keyword>
<keyword evidence="16" id="KW-1185">Reference proteome</keyword>
<dbReference type="KEGG" id="ffu:CLAFUR5_12737"/>
<proteinExistence type="inferred from homology"/>
<feature type="coiled-coil region" evidence="12">
    <location>
        <begin position="953"/>
        <end position="1005"/>
    </location>
</feature>
<dbReference type="GeneID" id="71992615"/>
<dbReference type="Gene3D" id="3.40.50.300">
    <property type="entry name" value="P-loop containing nucleotide triphosphate hydrolases"/>
    <property type="match status" value="2"/>
</dbReference>
<evidence type="ECO:0000256" key="5">
    <source>
        <dbReference type="ARBA" id="ARBA00022741"/>
    </source>
</evidence>
<gene>
    <name evidence="15" type="ORF">CLAFUR5_12737</name>
</gene>
<keyword evidence="9" id="KW-0233">DNA recombination</keyword>
<accession>A0A9Q8PJK6</accession>
<dbReference type="PANTHER" id="PTHR19306">
    <property type="entry name" value="STRUCTURAL MAINTENANCE OF CHROMOSOMES 5,6 SMC5, SMC6"/>
    <property type="match status" value="1"/>
</dbReference>
<reference evidence="15" key="1">
    <citation type="submission" date="2021-12" db="EMBL/GenBank/DDBJ databases">
        <authorList>
            <person name="Zaccaron A."/>
            <person name="Stergiopoulos I."/>
        </authorList>
    </citation>
    <scope>NUCLEOTIDE SEQUENCE</scope>
    <source>
        <strain evidence="15">Race5_Kim</strain>
    </source>
</reference>
<dbReference type="GO" id="GO:0016887">
    <property type="term" value="F:ATP hydrolysis activity"/>
    <property type="evidence" value="ECO:0007669"/>
    <property type="project" value="InterPro"/>
</dbReference>
<evidence type="ECO:0000256" key="10">
    <source>
        <dbReference type="ARBA" id="ARBA00023204"/>
    </source>
</evidence>
<evidence type="ECO:0000256" key="12">
    <source>
        <dbReference type="SAM" id="Coils"/>
    </source>
</evidence>
<evidence type="ECO:0000256" key="8">
    <source>
        <dbReference type="ARBA" id="ARBA00023054"/>
    </source>
</evidence>
<dbReference type="GO" id="GO:0003684">
    <property type="term" value="F:damaged DNA binding"/>
    <property type="evidence" value="ECO:0007669"/>
    <property type="project" value="TreeGrafter"/>
</dbReference>
<organism evidence="15 16">
    <name type="scientific">Passalora fulva</name>
    <name type="common">Tomato leaf mold</name>
    <name type="synonym">Cladosporium fulvum</name>
    <dbReference type="NCBI Taxonomy" id="5499"/>
    <lineage>
        <taxon>Eukaryota</taxon>
        <taxon>Fungi</taxon>
        <taxon>Dikarya</taxon>
        <taxon>Ascomycota</taxon>
        <taxon>Pezizomycotina</taxon>
        <taxon>Dothideomycetes</taxon>
        <taxon>Dothideomycetidae</taxon>
        <taxon>Mycosphaerellales</taxon>
        <taxon>Mycosphaerellaceae</taxon>
        <taxon>Fulvia</taxon>
    </lineage>
</organism>
<feature type="coiled-coil region" evidence="12">
    <location>
        <begin position="395"/>
        <end position="549"/>
    </location>
</feature>
<protein>
    <submittedName>
        <fullName evidence="15">Structural maintenance of chromosomes protein 6</fullName>
    </submittedName>
</protein>
<dbReference type="PANTHER" id="PTHR19306:SF6">
    <property type="entry name" value="STRUCTURAL MAINTENANCE OF CHROMOSOMES PROTEIN 6"/>
    <property type="match status" value="1"/>
</dbReference>
<dbReference type="GO" id="GO:0000724">
    <property type="term" value="P:double-strand break repair via homologous recombination"/>
    <property type="evidence" value="ECO:0007669"/>
    <property type="project" value="TreeGrafter"/>
</dbReference>
<sequence>MAPMGKRRRDSSDNDEEEEIVIESASSSFRQNNPHKRTRVALARASTVGSVVSEDFEEPDHEHFDDLLEDPEEDGRVDANTDHSLFNQYSDLEQPEDDVDEFAATQIVKRQYNEHKENRAEESGIIHEISCRNFMCHTKLTITLGPLINFIIGHNGSGKSAILTALTMCLGGKTKATNRGTSLKGLIKEGTELATLCVTIRNEGENAYKKELYGKFVKVERHFSRSGTSGFKIKNEHDKIITTKKADLDDILDYFCLQLDNPIAVLSQDNARAFLSNSTAADKYKFFLKGSGLETLNADYALFEEQLDKMATQLNTRTGDIDNLKRVADQAEERKKRGQQVQTLISKRRKNEREMAWCQIEMAEQELATREERVAEGVEAVTKAEDDAQIATSAFENHEAARDAALRAKEEIQNRLGPVTDKLDLEREKFEKNKKELIEMKTEQRQIKESLKKAKEDKVRLAKDIDEENARMAAADGDAHTRRVQELEELKAAFEAAKAKLEEHNSTYEETRAAVAAAEQKLKATFKDKQNADQEVSKVQKRLDDMNRDEDNVYGSYPRGFDQLVREINRETRWRQKPVGPMGIHVRNTKPEWSSVIERTFGGVLNAFCVTCKDDQNFLNNIAKRLNLYGVVSYIGDPARLDTSGKEPAEDVDTIMRVLRIDNDQVRNTLIINQSIDQTVLIKNSGQAQQWINGGHPRYTKAVIAMASQRNAGTRYDWSRSGAPKSSAIKAWEGSFRMKTDREEQLRLAREALDEAKRAAETANQRHRSAQQELKVAQQAATKHKRDATSLRVEMQQSDTAVDDKTAEIDLNRPQDGKLQQLQRELEETNQEHDAIHGTYTDSVEQVDKLDGNARELKGNLDAAQAEVEHINTLIEQADAKLKRREVQREQSLLRKNELLDDVDHIRGRLAVLEQKRDDQKVILEDWTGAALTISERVETEPGITADMYDARINKLNHEIATMTARAGGTEEELTRDWEKKYLEYSNAKTQMDELNGVRKALKETLKERHRRWGLFRKYISLRARLNFQYLLSERNFRGRMLLNHSDKQLDISVEPDSTRASDSGRQAKTLSGGEKSFSTICLLLSIWEAMGSPIRCLDEFDVFMDSVNRAQSMELMIGAARRAVGRQFILITPQSMNNVKYGTDVKVIKMGDPERGQRVLAVNGQEL</sequence>
<evidence type="ECO:0000313" key="15">
    <source>
        <dbReference type="EMBL" id="UJO23554.1"/>
    </source>
</evidence>
<evidence type="ECO:0000256" key="2">
    <source>
        <dbReference type="ARBA" id="ARBA00004286"/>
    </source>
</evidence>
<dbReference type="GO" id="GO:0035861">
    <property type="term" value="C:site of double-strand break"/>
    <property type="evidence" value="ECO:0007669"/>
    <property type="project" value="TreeGrafter"/>
</dbReference>
<feature type="region of interest" description="Disordered" evidence="13">
    <location>
        <begin position="1"/>
        <end position="35"/>
    </location>
</feature>
<evidence type="ECO:0000256" key="4">
    <source>
        <dbReference type="ARBA" id="ARBA00022454"/>
    </source>
</evidence>
<keyword evidence="8 12" id="KW-0175">Coiled coil</keyword>
<feature type="coiled-coil region" evidence="12">
    <location>
        <begin position="293"/>
        <end position="341"/>
    </location>
</feature>
<comment type="similarity">
    <text evidence="3">Belongs to the SMC family. SMC6 subfamily.</text>
</comment>
<keyword evidence="7" id="KW-0067">ATP-binding</keyword>
<evidence type="ECO:0000256" key="11">
    <source>
        <dbReference type="ARBA" id="ARBA00023242"/>
    </source>
</evidence>
<evidence type="ECO:0000256" key="13">
    <source>
        <dbReference type="SAM" id="MobiDB-lite"/>
    </source>
</evidence>
<dbReference type="RefSeq" id="XP_047767920.1">
    <property type="nucleotide sequence ID" value="XM_047911885.1"/>
</dbReference>
<feature type="domain" description="Rad50/SbcC-type AAA" evidence="14">
    <location>
        <begin position="129"/>
        <end position="348"/>
    </location>
</feature>
<dbReference type="OMA" id="MCHDHFY"/>
<dbReference type="GO" id="GO:0030915">
    <property type="term" value="C:Smc5-Smc6 complex"/>
    <property type="evidence" value="ECO:0007669"/>
    <property type="project" value="TreeGrafter"/>
</dbReference>
<feature type="region of interest" description="Disordered" evidence="13">
    <location>
        <begin position="783"/>
        <end position="807"/>
    </location>
</feature>
<dbReference type="OrthoDB" id="10072614at2759"/>
<dbReference type="GO" id="GO:0005634">
    <property type="term" value="C:nucleus"/>
    <property type="evidence" value="ECO:0007669"/>
    <property type="project" value="UniProtKB-SubCell"/>
</dbReference>
<keyword evidence="10" id="KW-0234">DNA repair</keyword>
<dbReference type="SUPFAM" id="SSF52540">
    <property type="entry name" value="P-loop containing nucleoside triphosphate hydrolases"/>
    <property type="match status" value="1"/>
</dbReference>
<dbReference type="EMBL" id="CP090173">
    <property type="protein sequence ID" value="UJO23554.1"/>
    <property type="molecule type" value="Genomic_DNA"/>
</dbReference>
<feature type="compositionally biased region" description="Polar residues" evidence="13">
    <location>
        <begin position="1059"/>
        <end position="1070"/>
    </location>
</feature>
<dbReference type="AlphaFoldDB" id="A0A9Q8PJK6"/>
<comment type="subcellular location">
    <subcellularLocation>
        <location evidence="2">Chromosome</location>
    </subcellularLocation>
    <subcellularLocation>
        <location evidence="1">Nucleus</location>
    </subcellularLocation>
</comment>
<dbReference type="GO" id="GO:0003697">
    <property type="term" value="F:single-stranded DNA binding"/>
    <property type="evidence" value="ECO:0007669"/>
    <property type="project" value="TreeGrafter"/>
</dbReference>
<evidence type="ECO:0000256" key="7">
    <source>
        <dbReference type="ARBA" id="ARBA00022840"/>
    </source>
</evidence>
<feature type="region of interest" description="Disordered" evidence="13">
    <location>
        <begin position="1053"/>
        <end position="1072"/>
    </location>
</feature>
<evidence type="ECO:0000256" key="1">
    <source>
        <dbReference type="ARBA" id="ARBA00004123"/>
    </source>
</evidence>
<dbReference type="InterPro" id="IPR038729">
    <property type="entry name" value="Rad50/SbcC_AAA"/>
</dbReference>
<reference evidence="15" key="2">
    <citation type="journal article" date="2022" name="Microb. Genom.">
        <title>A chromosome-scale genome assembly of the tomato pathogen Cladosporium fulvum reveals a compartmentalized genome architecture and the presence of a dispensable chromosome.</title>
        <authorList>
            <person name="Zaccaron A.Z."/>
            <person name="Chen L.H."/>
            <person name="Samaras A."/>
            <person name="Stergiopoulos I."/>
        </authorList>
    </citation>
    <scope>NUCLEOTIDE SEQUENCE</scope>
    <source>
        <strain evidence="15">Race5_Kim</strain>
    </source>
</reference>
<feature type="coiled-coil region" evidence="12">
    <location>
        <begin position="812"/>
        <end position="916"/>
    </location>
</feature>
<dbReference type="Pfam" id="PF13476">
    <property type="entry name" value="AAA_23"/>
    <property type="match status" value="1"/>
</dbReference>
<evidence type="ECO:0000313" key="16">
    <source>
        <dbReference type="Proteomes" id="UP000756132"/>
    </source>
</evidence>
<evidence type="ECO:0000259" key="14">
    <source>
        <dbReference type="Pfam" id="PF13476"/>
    </source>
</evidence>
<keyword evidence="4" id="KW-0158">Chromosome</keyword>
<dbReference type="GO" id="GO:0005524">
    <property type="term" value="F:ATP binding"/>
    <property type="evidence" value="ECO:0007669"/>
    <property type="project" value="UniProtKB-KW"/>
</dbReference>
<name>A0A9Q8PJK6_PASFU</name>
<evidence type="ECO:0000256" key="9">
    <source>
        <dbReference type="ARBA" id="ARBA00023172"/>
    </source>
</evidence>